<evidence type="ECO:0000313" key="2">
    <source>
        <dbReference type="Proteomes" id="UP001057402"/>
    </source>
</evidence>
<evidence type="ECO:0000313" key="1">
    <source>
        <dbReference type="EMBL" id="KAI4326574.1"/>
    </source>
</evidence>
<name>A0ACB9MSY6_9MYRT</name>
<keyword evidence="2" id="KW-1185">Reference proteome</keyword>
<sequence length="1049" mass="116489">MAAKLVQTLADDNPDLQKQIGCMTGIFQLFDRQQLVAGRRYSHRRLLLPANPQFSNGGLDREYNDTNLRQHADEPNNFAGPNERQRFSTESSRASISSSCSSSLSSWEYGRSAHPESSPFDRAVSSEAPSFDPVPKQSGSSSPNLGRKSMDLRDVVKDSMYREAGRGNLQVKPREPRKTGYRDGLVDMDKGPADIKESLKALAKLRESQWFGNDARQLPRSSSTRDQSSQLLTKDAPRFSYDGREQMENRFPFESRETIKSSMKLKELPRLSFVNREGSFPPSHSSANSNEVQKSTEKAVGVSNEKRPPSVVAKLMGLEALPVPSSANENTPLGSKKPDMAESFSPFLRASKRNEMNGHMRGSSTSGSSIKDPTSPRWRIPDGTIRPMPRVPNEPAPWRQTDGNQNPQKPGQKSVKVLQKTSYGVPSVYGEIEKRLKDLEFKQSGKDLRALKQILEAIQAKGLLDTRKEDLAADFGIDVNTVPKSRQITRLEMHQHMQGNHSTASTSRGSEDARAFESPIVIIKPSKLIEKDGFVDSSMIPIEDLSNLRRLQEGVPANTRKSLPDRRIVRDQVHKPTRKDSMATSDRKINSKNIKPNQTPSRSQLIPKDNYTLPKNSSSVSPRLQQRKLELERRSRPPTPPSDANNSKRISNRKTSEASSPGGRNRVKYSNSTPCEDQMSEVSTDSRTPSYQGDDVSVHSDGSNFLSLKLDVEVTSQSPSAGLVQFSESMSMQMDVSNPLGDDDEAFPELQPIAAEHHSPVSVLDPSVHIEDDPAPVKMMRNSLRGSSANLSSHNLGEDPFDVKIDVINAPSAPEIDRKKLQNIERLVQKLRRVNSTHDEESTDYIASLCENSDPDHRYISEILLASGLLLRDLGSGPATFQLHSSGQAINPELFPVLEQTKSSGTMKEAPTKIHRKLIFDAVNEILTDKLTSIGIPEEPWPTSVGSLARKTLKAQKLLKELCTEIEVLDSRNPSTLTSGGEDDDGLKGILWEDVVRRAGSWTEFREERSGIVLGIERLIFKDLVSEILAGWGTGARTKPSRRRELFGP</sequence>
<accession>A0ACB9MSY6</accession>
<dbReference type="EMBL" id="CM042888">
    <property type="protein sequence ID" value="KAI4326574.1"/>
    <property type="molecule type" value="Genomic_DNA"/>
</dbReference>
<proteinExistence type="predicted"/>
<gene>
    <name evidence="1" type="ORF">MLD38_031874</name>
</gene>
<organism evidence="1 2">
    <name type="scientific">Melastoma candidum</name>
    <dbReference type="NCBI Taxonomy" id="119954"/>
    <lineage>
        <taxon>Eukaryota</taxon>
        <taxon>Viridiplantae</taxon>
        <taxon>Streptophyta</taxon>
        <taxon>Embryophyta</taxon>
        <taxon>Tracheophyta</taxon>
        <taxon>Spermatophyta</taxon>
        <taxon>Magnoliopsida</taxon>
        <taxon>eudicotyledons</taxon>
        <taxon>Gunneridae</taxon>
        <taxon>Pentapetalae</taxon>
        <taxon>rosids</taxon>
        <taxon>malvids</taxon>
        <taxon>Myrtales</taxon>
        <taxon>Melastomataceae</taxon>
        <taxon>Melastomatoideae</taxon>
        <taxon>Melastomateae</taxon>
        <taxon>Melastoma</taxon>
    </lineage>
</organism>
<comment type="caution">
    <text evidence="1">The sequence shown here is derived from an EMBL/GenBank/DDBJ whole genome shotgun (WGS) entry which is preliminary data.</text>
</comment>
<reference evidence="2" key="1">
    <citation type="journal article" date="2023" name="Front. Plant Sci.">
        <title>Chromosomal-level genome assembly of Melastoma candidum provides insights into trichome evolution.</title>
        <authorList>
            <person name="Zhong Y."/>
            <person name="Wu W."/>
            <person name="Sun C."/>
            <person name="Zou P."/>
            <person name="Liu Y."/>
            <person name="Dai S."/>
            <person name="Zhou R."/>
        </authorList>
    </citation>
    <scope>NUCLEOTIDE SEQUENCE [LARGE SCALE GENOMIC DNA]</scope>
</reference>
<dbReference type="Proteomes" id="UP001057402">
    <property type="component" value="Chromosome 9"/>
</dbReference>
<protein>
    <submittedName>
        <fullName evidence="1">Uncharacterized protein</fullName>
    </submittedName>
</protein>